<dbReference type="Gene3D" id="3.40.630.30">
    <property type="match status" value="1"/>
</dbReference>
<dbReference type="AlphaFoldDB" id="A0AAU7X8E3"/>
<name>A0AAU7X8E3_9HYPH</name>
<dbReference type="RefSeq" id="WP_407049191.1">
    <property type="nucleotide sequence ID" value="NZ_CP158568.1"/>
</dbReference>
<accession>A0AAU7X8E3</accession>
<gene>
    <name evidence="2" type="ORF">ABS361_18915</name>
</gene>
<sequence length="166" mass="17838">MLPAPIWQPFTTDALAAAEAIAEVIHPDMPERSEVFAEKIALAPATARVAVADGRVVGYAIAHPWRLGAIPKLDRFLERLPEAPDCIFVHDVALLPEARGHNLAATFIDHLRAEACARGIGALSCVSVYGTTVLWARLGFVIEARPDLAESLAGYGETARYMVAPV</sequence>
<evidence type="ECO:0000313" key="2">
    <source>
        <dbReference type="EMBL" id="XBY44094.1"/>
    </source>
</evidence>
<dbReference type="PROSITE" id="PS51186">
    <property type="entry name" value="GNAT"/>
    <property type="match status" value="1"/>
</dbReference>
<dbReference type="SUPFAM" id="SSF55729">
    <property type="entry name" value="Acyl-CoA N-acyltransferases (Nat)"/>
    <property type="match status" value="1"/>
</dbReference>
<proteinExistence type="predicted"/>
<feature type="domain" description="N-acetyltransferase" evidence="1">
    <location>
        <begin position="5"/>
        <end position="166"/>
    </location>
</feature>
<dbReference type="EMBL" id="CP158568">
    <property type="protein sequence ID" value="XBY44094.1"/>
    <property type="molecule type" value="Genomic_DNA"/>
</dbReference>
<dbReference type="InterPro" id="IPR000182">
    <property type="entry name" value="GNAT_dom"/>
</dbReference>
<dbReference type="InterPro" id="IPR016181">
    <property type="entry name" value="Acyl_CoA_acyltransferase"/>
</dbReference>
<evidence type="ECO:0000259" key="1">
    <source>
        <dbReference type="PROSITE" id="PS51186"/>
    </source>
</evidence>
<dbReference type="CDD" id="cd04301">
    <property type="entry name" value="NAT_SF"/>
    <property type="match status" value="1"/>
</dbReference>
<dbReference type="Pfam" id="PF00583">
    <property type="entry name" value="Acetyltransf_1"/>
    <property type="match status" value="1"/>
</dbReference>
<protein>
    <submittedName>
        <fullName evidence="2">GNAT family N-acetyltransferase</fullName>
    </submittedName>
</protein>
<dbReference type="KEGG" id="mflg:ABS361_18915"/>
<organism evidence="2">
    <name type="scientific">Methyloraptor flagellatus</name>
    <dbReference type="NCBI Taxonomy" id="3162530"/>
    <lineage>
        <taxon>Bacteria</taxon>
        <taxon>Pseudomonadati</taxon>
        <taxon>Pseudomonadota</taxon>
        <taxon>Alphaproteobacteria</taxon>
        <taxon>Hyphomicrobiales</taxon>
        <taxon>Ancalomicrobiaceae</taxon>
        <taxon>Methyloraptor</taxon>
    </lineage>
</organism>
<reference evidence="2" key="1">
    <citation type="submission" date="2024-06" db="EMBL/GenBank/DDBJ databases">
        <title>Methylostella associata gen. nov., sp. nov., a novel Ancalomicrobiaceae-affiliated facultatively methylotrophic bacteria that feed on methanotrophs of the genus Methylococcus.</title>
        <authorList>
            <person name="Saltykova V."/>
            <person name="Danilova O.V."/>
            <person name="Oshkin I.Y."/>
            <person name="Belova S.E."/>
            <person name="Pimenov N.V."/>
            <person name="Dedysh S.N."/>
        </authorList>
    </citation>
    <scope>NUCLEOTIDE SEQUENCE</scope>
    <source>
        <strain evidence="2">S20</strain>
    </source>
</reference>
<dbReference type="GO" id="GO:0016747">
    <property type="term" value="F:acyltransferase activity, transferring groups other than amino-acyl groups"/>
    <property type="evidence" value="ECO:0007669"/>
    <property type="project" value="InterPro"/>
</dbReference>